<name>A3CDY6_ORYSJ</name>
<reference evidence="2" key="2">
    <citation type="submission" date="2008-12" db="EMBL/GenBank/DDBJ databases">
        <title>Improved gene annotation of the rice (Oryza sativa) genomes.</title>
        <authorList>
            <person name="Wang J."/>
            <person name="Li R."/>
            <person name="Fan W."/>
            <person name="Huang Q."/>
            <person name="Zhang J."/>
            <person name="Zhou Y."/>
            <person name="Hu Y."/>
            <person name="Zi S."/>
            <person name="Li J."/>
            <person name="Ni P."/>
            <person name="Zheng H."/>
            <person name="Zhang Y."/>
            <person name="Zhao M."/>
            <person name="Hao Q."/>
            <person name="McDermott J."/>
            <person name="Samudrala R."/>
            <person name="Kristiansen K."/>
            <person name="Wong G.K.-S."/>
        </authorList>
    </citation>
    <scope>NUCLEOTIDE SEQUENCE</scope>
</reference>
<reference evidence="2" key="1">
    <citation type="journal article" date="2005" name="PLoS Biol.">
        <title>The genomes of Oryza sativa: a history of duplications.</title>
        <authorList>
            <person name="Yu J."/>
            <person name="Wang J."/>
            <person name="Lin W."/>
            <person name="Li S."/>
            <person name="Li H."/>
            <person name="Zhou J."/>
            <person name="Ni P."/>
            <person name="Dong W."/>
            <person name="Hu S."/>
            <person name="Zeng C."/>
            <person name="Zhang J."/>
            <person name="Zhang Y."/>
            <person name="Li R."/>
            <person name="Xu Z."/>
            <person name="Li S."/>
            <person name="Li X."/>
            <person name="Zheng H."/>
            <person name="Cong L."/>
            <person name="Lin L."/>
            <person name="Yin J."/>
            <person name="Geng J."/>
            <person name="Li G."/>
            <person name="Shi J."/>
            <person name="Liu J."/>
            <person name="Lv H."/>
            <person name="Li J."/>
            <person name="Wang J."/>
            <person name="Deng Y."/>
            <person name="Ran L."/>
            <person name="Shi X."/>
            <person name="Wang X."/>
            <person name="Wu Q."/>
            <person name="Li C."/>
            <person name="Ren X."/>
            <person name="Wang J."/>
            <person name="Wang X."/>
            <person name="Li D."/>
            <person name="Liu D."/>
            <person name="Zhang X."/>
            <person name="Ji Z."/>
            <person name="Zhao W."/>
            <person name="Sun Y."/>
            <person name="Zhang Z."/>
            <person name="Bao J."/>
            <person name="Han Y."/>
            <person name="Dong L."/>
            <person name="Ji J."/>
            <person name="Chen P."/>
            <person name="Wu S."/>
            <person name="Liu J."/>
            <person name="Xiao Y."/>
            <person name="Bu D."/>
            <person name="Tan J."/>
            <person name="Yang L."/>
            <person name="Ye C."/>
            <person name="Zhang J."/>
            <person name="Xu J."/>
            <person name="Zhou Y."/>
            <person name="Yu Y."/>
            <person name="Zhang B."/>
            <person name="Zhuang S."/>
            <person name="Wei H."/>
            <person name="Liu B."/>
            <person name="Lei M."/>
            <person name="Yu H."/>
            <person name="Li Y."/>
            <person name="Xu H."/>
            <person name="Wei S."/>
            <person name="He X."/>
            <person name="Fang L."/>
            <person name="Zhang Z."/>
            <person name="Zhang Y."/>
            <person name="Huang X."/>
            <person name="Su Z."/>
            <person name="Tong W."/>
            <person name="Li J."/>
            <person name="Tong Z."/>
            <person name="Li S."/>
            <person name="Ye J."/>
            <person name="Wang L."/>
            <person name="Fang L."/>
            <person name="Lei T."/>
            <person name="Chen C."/>
            <person name="Chen H."/>
            <person name="Xu Z."/>
            <person name="Li H."/>
            <person name="Huang H."/>
            <person name="Zhang F."/>
            <person name="Xu H."/>
            <person name="Li N."/>
            <person name="Zhao C."/>
            <person name="Li S."/>
            <person name="Dong L."/>
            <person name="Huang Y."/>
            <person name="Li L."/>
            <person name="Xi Y."/>
            <person name="Qi Q."/>
            <person name="Li W."/>
            <person name="Zhang B."/>
            <person name="Hu W."/>
            <person name="Zhang Y."/>
            <person name="Tian X."/>
            <person name="Jiao Y."/>
            <person name="Liang X."/>
            <person name="Jin J."/>
            <person name="Gao L."/>
            <person name="Zheng W."/>
            <person name="Hao B."/>
            <person name="Liu S."/>
            <person name="Wang W."/>
            <person name="Yuan L."/>
            <person name="Cao M."/>
            <person name="McDermott J."/>
            <person name="Samudrala R."/>
            <person name="Wang J."/>
            <person name="Wong G.K."/>
            <person name="Yang H."/>
        </authorList>
    </citation>
    <scope>NUCLEOTIDE SEQUENCE [LARGE SCALE GENOMIC DNA]</scope>
</reference>
<feature type="region of interest" description="Disordered" evidence="1">
    <location>
        <begin position="1"/>
        <end position="24"/>
    </location>
</feature>
<gene>
    <name evidence="2" type="ORF">OsJ_34842</name>
</gene>
<accession>A3CDY6</accession>
<dbReference type="Proteomes" id="UP000007752">
    <property type="component" value="Chromosome 11"/>
</dbReference>
<organism evidence="2">
    <name type="scientific">Oryza sativa subsp. japonica</name>
    <name type="common">Rice</name>
    <dbReference type="NCBI Taxonomy" id="39947"/>
    <lineage>
        <taxon>Eukaryota</taxon>
        <taxon>Viridiplantae</taxon>
        <taxon>Streptophyta</taxon>
        <taxon>Embryophyta</taxon>
        <taxon>Tracheophyta</taxon>
        <taxon>Spermatophyta</taxon>
        <taxon>Magnoliopsida</taxon>
        <taxon>Liliopsida</taxon>
        <taxon>Poales</taxon>
        <taxon>Poaceae</taxon>
        <taxon>BOP clade</taxon>
        <taxon>Oryzoideae</taxon>
        <taxon>Oryzeae</taxon>
        <taxon>Oryzinae</taxon>
        <taxon>Oryza</taxon>
        <taxon>Oryza sativa</taxon>
    </lineage>
</organism>
<feature type="region of interest" description="Disordered" evidence="1">
    <location>
        <begin position="79"/>
        <end position="109"/>
    </location>
</feature>
<evidence type="ECO:0000313" key="2">
    <source>
        <dbReference type="EMBL" id="EAZ19299.1"/>
    </source>
</evidence>
<feature type="compositionally biased region" description="Acidic residues" evidence="1">
    <location>
        <begin position="1"/>
        <end position="22"/>
    </location>
</feature>
<proteinExistence type="predicted"/>
<sequence length="109" mass="11792">MDQQEDYTSDLQLELEEEEDDNQLSQLAELDVQLSLSLACGSTTAMSSSGDEEDAEPRRRRRDEEAAAAAFECRTCGRRFPSHQALGRPPGPVTSGPLPTSGGPARPSL</sequence>
<dbReference type="AlphaFoldDB" id="A3CDY6"/>
<feature type="region of interest" description="Disordered" evidence="1">
    <location>
        <begin position="41"/>
        <end position="67"/>
    </location>
</feature>
<evidence type="ECO:0000256" key="1">
    <source>
        <dbReference type="SAM" id="MobiDB-lite"/>
    </source>
</evidence>
<protein>
    <submittedName>
        <fullName evidence="2">Uncharacterized protein</fullName>
    </submittedName>
</protein>
<dbReference type="EMBL" id="CM000148">
    <property type="protein sequence ID" value="EAZ19299.1"/>
    <property type="molecule type" value="Genomic_DNA"/>
</dbReference>